<dbReference type="SUPFAM" id="SSF55729">
    <property type="entry name" value="Acyl-CoA N-acyltransferases (Nat)"/>
    <property type="match status" value="1"/>
</dbReference>
<dbReference type="Gene3D" id="3.40.630.30">
    <property type="match status" value="1"/>
</dbReference>
<dbReference type="GO" id="GO:0016747">
    <property type="term" value="F:acyltransferase activity, transferring groups other than amino-acyl groups"/>
    <property type="evidence" value="ECO:0007669"/>
    <property type="project" value="InterPro"/>
</dbReference>
<accession>A0A399IR55</accession>
<dbReference type="EMBL" id="QXDJ01000002">
    <property type="protein sequence ID" value="RII35470.1"/>
    <property type="molecule type" value="Genomic_DNA"/>
</dbReference>
<keyword evidence="1 4" id="KW-0808">Transferase</keyword>
<dbReference type="PANTHER" id="PTHR43877">
    <property type="entry name" value="AMINOALKYLPHOSPHONATE N-ACETYLTRANSFERASE-RELATED-RELATED"/>
    <property type="match status" value="1"/>
</dbReference>
<evidence type="ECO:0000313" key="4">
    <source>
        <dbReference type="EMBL" id="RII35470.1"/>
    </source>
</evidence>
<evidence type="ECO:0000256" key="2">
    <source>
        <dbReference type="ARBA" id="ARBA00023315"/>
    </source>
</evidence>
<sequence length="147" mass="17158">MENETIFRVANKSDADEFKRLNDMFNGKNTNSLDNIKKSLCSIDSESVFVAERNGKLIGFCCCQELKSVCYDTCRFEIAELFVQEEYQKIGIGKGLIYFVENWYKQRSIFKIKLLTGNKNLNAQGFYEHLGYTKTDQILYKRWIGEI</sequence>
<keyword evidence="2" id="KW-0012">Acyltransferase</keyword>
<feature type="domain" description="N-acetyltransferase" evidence="3">
    <location>
        <begin position="5"/>
        <end position="147"/>
    </location>
</feature>
<dbReference type="AlphaFoldDB" id="A0A399IR55"/>
<comment type="caution">
    <text evidence="4">The sequence shown here is derived from an EMBL/GenBank/DDBJ whole genome shotgun (WGS) entry which is preliminary data.</text>
</comment>
<dbReference type="InterPro" id="IPR050832">
    <property type="entry name" value="Bact_Acetyltransf"/>
</dbReference>
<reference evidence="4 5" key="1">
    <citation type="submission" date="2018-08" db="EMBL/GenBank/DDBJ databases">
        <title>Genome of Clostridium chromiireducens C1, DSM12136.</title>
        <authorList>
            <person name="Xing M."/>
            <person name="Wei Y."/>
            <person name="Ang E.L."/>
            <person name="Zhao H."/>
            <person name="Zhang Y."/>
        </authorList>
    </citation>
    <scope>NUCLEOTIDE SEQUENCE [LARGE SCALE GENOMIC DNA]</scope>
    <source>
        <strain evidence="4 5">C1</strain>
    </source>
</reference>
<dbReference type="CDD" id="cd04301">
    <property type="entry name" value="NAT_SF"/>
    <property type="match status" value="1"/>
</dbReference>
<evidence type="ECO:0000256" key="1">
    <source>
        <dbReference type="ARBA" id="ARBA00022679"/>
    </source>
</evidence>
<dbReference type="Proteomes" id="UP000265930">
    <property type="component" value="Unassembled WGS sequence"/>
</dbReference>
<organism evidence="4 5">
    <name type="scientific">Clostridium chromiireducens</name>
    <dbReference type="NCBI Taxonomy" id="225345"/>
    <lineage>
        <taxon>Bacteria</taxon>
        <taxon>Bacillati</taxon>
        <taxon>Bacillota</taxon>
        <taxon>Clostridia</taxon>
        <taxon>Eubacteriales</taxon>
        <taxon>Clostridiaceae</taxon>
        <taxon>Clostridium</taxon>
    </lineage>
</organism>
<dbReference type="InterPro" id="IPR000182">
    <property type="entry name" value="GNAT_dom"/>
</dbReference>
<dbReference type="InterPro" id="IPR016181">
    <property type="entry name" value="Acyl_CoA_acyltransferase"/>
</dbReference>
<evidence type="ECO:0000313" key="5">
    <source>
        <dbReference type="Proteomes" id="UP000265930"/>
    </source>
</evidence>
<dbReference type="PROSITE" id="PS51186">
    <property type="entry name" value="GNAT"/>
    <property type="match status" value="1"/>
</dbReference>
<name>A0A399IR55_9CLOT</name>
<protein>
    <submittedName>
        <fullName evidence="4">GNAT family N-acetyltransferase</fullName>
    </submittedName>
</protein>
<dbReference type="Pfam" id="PF00583">
    <property type="entry name" value="Acetyltransf_1"/>
    <property type="match status" value="1"/>
</dbReference>
<proteinExistence type="predicted"/>
<evidence type="ECO:0000259" key="3">
    <source>
        <dbReference type="PROSITE" id="PS51186"/>
    </source>
</evidence>
<dbReference type="PANTHER" id="PTHR43877:SF2">
    <property type="entry name" value="AMINOALKYLPHOSPHONATE N-ACETYLTRANSFERASE-RELATED"/>
    <property type="match status" value="1"/>
</dbReference>
<dbReference type="RefSeq" id="WP_119366491.1">
    <property type="nucleotide sequence ID" value="NZ_QXDJ01000002.1"/>
</dbReference>
<gene>
    <name evidence="4" type="ORF">D2A34_09775</name>
</gene>